<name>A0A136Q1Q7_9FIRM</name>
<evidence type="ECO:0000313" key="1">
    <source>
        <dbReference type="EMBL" id="KXK64595.1"/>
    </source>
</evidence>
<reference evidence="1 2" key="1">
    <citation type="submission" date="2016-02" db="EMBL/GenBank/DDBJ databases">
        <authorList>
            <person name="Wen L."/>
            <person name="He K."/>
            <person name="Yang H."/>
        </authorList>
    </citation>
    <scope>NUCLEOTIDE SEQUENCE [LARGE SCALE GENOMIC DNA]</scope>
    <source>
        <strain evidence="1 2">DSM 22607</strain>
    </source>
</reference>
<dbReference type="KEGG" id="cmiu:B1H56_07640"/>
<protein>
    <submittedName>
        <fullName evidence="1">Uncharacterized protein</fullName>
    </submittedName>
</protein>
<dbReference type="AlphaFoldDB" id="A0A136Q1Q7"/>
<gene>
    <name evidence="1" type="ORF">HMPREF3293_02675</name>
</gene>
<dbReference type="STRING" id="626937.HMPREF3293_02675"/>
<accession>A0A136Q1Q7</accession>
<dbReference type="EMBL" id="LSZW01000064">
    <property type="protein sequence ID" value="KXK64595.1"/>
    <property type="molecule type" value="Genomic_DNA"/>
</dbReference>
<comment type="caution">
    <text evidence="1">The sequence shown here is derived from an EMBL/GenBank/DDBJ whole genome shotgun (WGS) entry which is preliminary data.</text>
</comment>
<evidence type="ECO:0000313" key="2">
    <source>
        <dbReference type="Proteomes" id="UP000070366"/>
    </source>
</evidence>
<dbReference type="Proteomes" id="UP000070366">
    <property type="component" value="Unassembled WGS sequence"/>
</dbReference>
<proteinExistence type="predicted"/>
<organism evidence="1 2">
    <name type="scientific">Christensenella minuta</name>
    <dbReference type="NCBI Taxonomy" id="626937"/>
    <lineage>
        <taxon>Bacteria</taxon>
        <taxon>Bacillati</taxon>
        <taxon>Bacillota</taxon>
        <taxon>Clostridia</taxon>
        <taxon>Christensenellales</taxon>
        <taxon>Christensenellaceae</taxon>
        <taxon>Christensenella</taxon>
    </lineage>
</organism>
<sequence>MRLVQKQGMLYNYNISLRREDCREGNGRPGEIGQATVDQRFFRRKRILPKAGRYCDNPEAPQGALR</sequence>
<keyword evidence="2" id="KW-1185">Reference proteome</keyword>